<dbReference type="AlphaFoldDB" id="A0A0R1TQG7"/>
<dbReference type="Proteomes" id="UP000051324">
    <property type="component" value="Unassembled WGS sequence"/>
</dbReference>
<feature type="domain" description="Lipopolysaccharide assembly protein A" evidence="6">
    <location>
        <begin position="30"/>
        <end position="89"/>
    </location>
</feature>
<keyword evidence="2 5" id="KW-0812">Transmembrane</keyword>
<dbReference type="STRING" id="1423724.FC32_GL000947"/>
<evidence type="ECO:0000259" key="6">
    <source>
        <dbReference type="Pfam" id="PF06305"/>
    </source>
</evidence>
<evidence type="ECO:0000256" key="2">
    <source>
        <dbReference type="ARBA" id="ARBA00022692"/>
    </source>
</evidence>
<evidence type="ECO:0000256" key="1">
    <source>
        <dbReference type="ARBA" id="ARBA00022475"/>
    </source>
</evidence>
<evidence type="ECO:0000313" key="8">
    <source>
        <dbReference type="Proteomes" id="UP000051324"/>
    </source>
</evidence>
<comment type="caution">
    <text evidence="7">The sequence shown here is derived from an EMBL/GenBank/DDBJ whole genome shotgun (WGS) entry which is preliminary data.</text>
</comment>
<sequence length="106" mass="11809">MKGAFVVKKQWSLIGILVLVLVIVLFSWMNGQSVTVNFGFAQVTMPLVVILVVSVLVGVVIAVLFSMTTILQQRSEIKQLNHKLQANQKMKRTVKTTPKDATKKQN</sequence>
<evidence type="ECO:0000256" key="3">
    <source>
        <dbReference type="ARBA" id="ARBA00022989"/>
    </source>
</evidence>
<dbReference type="PANTHER" id="PTHR41335">
    <property type="entry name" value="MEMBRANE PROTEIN-RELATED"/>
    <property type="match status" value="1"/>
</dbReference>
<evidence type="ECO:0000256" key="5">
    <source>
        <dbReference type="SAM" id="Phobius"/>
    </source>
</evidence>
<feature type="transmembrane region" description="Helical" evidence="5">
    <location>
        <begin position="12"/>
        <end position="31"/>
    </location>
</feature>
<evidence type="ECO:0000256" key="4">
    <source>
        <dbReference type="ARBA" id="ARBA00023136"/>
    </source>
</evidence>
<dbReference type="Pfam" id="PF06305">
    <property type="entry name" value="LapA_dom"/>
    <property type="match status" value="1"/>
</dbReference>
<dbReference type="eggNOG" id="COG5416">
    <property type="taxonomic scope" value="Bacteria"/>
</dbReference>
<protein>
    <recommendedName>
        <fullName evidence="6">Lipopolysaccharide assembly protein A domain-containing protein</fullName>
    </recommendedName>
</protein>
<dbReference type="PATRIC" id="fig|1423724.4.peg.988"/>
<keyword evidence="1" id="KW-1003">Cell membrane</keyword>
<gene>
    <name evidence="7" type="ORF">FC32_GL000947</name>
</gene>
<organism evidence="7 8">
    <name type="scientific">Ligilactobacillus apodemi DSM 16634 = JCM 16172</name>
    <dbReference type="NCBI Taxonomy" id="1423724"/>
    <lineage>
        <taxon>Bacteria</taxon>
        <taxon>Bacillati</taxon>
        <taxon>Bacillota</taxon>
        <taxon>Bacilli</taxon>
        <taxon>Lactobacillales</taxon>
        <taxon>Lactobacillaceae</taxon>
        <taxon>Ligilactobacillus</taxon>
    </lineage>
</organism>
<accession>A0A0R1TQG7</accession>
<keyword evidence="8" id="KW-1185">Reference proteome</keyword>
<dbReference type="InterPro" id="IPR010445">
    <property type="entry name" value="LapA_dom"/>
</dbReference>
<dbReference type="PANTHER" id="PTHR41335:SF1">
    <property type="entry name" value="MEMBRANE PROTEIN"/>
    <property type="match status" value="1"/>
</dbReference>
<keyword evidence="4 5" id="KW-0472">Membrane</keyword>
<reference evidence="7 8" key="1">
    <citation type="journal article" date="2015" name="Genome Announc.">
        <title>Expanding the biotechnology potential of lactobacilli through comparative genomics of 213 strains and associated genera.</title>
        <authorList>
            <person name="Sun Z."/>
            <person name="Harris H.M."/>
            <person name="McCann A."/>
            <person name="Guo C."/>
            <person name="Argimon S."/>
            <person name="Zhang W."/>
            <person name="Yang X."/>
            <person name="Jeffery I.B."/>
            <person name="Cooney J.C."/>
            <person name="Kagawa T.F."/>
            <person name="Liu W."/>
            <person name="Song Y."/>
            <person name="Salvetti E."/>
            <person name="Wrobel A."/>
            <person name="Rasinkangas P."/>
            <person name="Parkhill J."/>
            <person name="Rea M.C."/>
            <person name="O'Sullivan O."/>
            <person name="Ritari J."/>
            <person name="Douillard F.P."/>
            <person name="Paul Ross R."/>
            <person name="Yang R."/>
            <person name="Briner A.E."/>
            <person name="Felis G.E."/>
            <person name="de Vos W.M."/>
            <person name="Barrangou R."/>
            <person name="Klaenhammer T.R."/>
            <person name="Caufield P.W."/>
            <person name="Cui Y."/>
            <person name="Zhang H."/>
            <person name="O'Toole P.W."/>
        </authorList>
    </citation>
    <scope>NUCLEOTIDE SEQUENCE [LARGE SCALE GENOMIC DNA]</scope>
    <source>
        <strain evidence="7 8">DSM 16634</strain>
    </source>
</reference>
<dbReference type="EMBL" id="AZFT01000053">
    <property type="protein sequence ID" value="KRL83686.1"/>
    <property type="molecule type" value="Genomic_DNA"/>
</dbReference>
<feature type="transmembrane region" description="Helical" evidence="5">
    <location>
        <begin position="43"/>
        <end position="65"/>
    </location>
</feature>
<evidence type="ECO:0000313" key="7">
    <source>
        <dbReference type="EMBL" id="KRL83686.1"/>
    </source>
</evidence>
<keyword evidence="3 5" id="KW-1133">Transmembrane helix</keyword>
<proteinExistence type="predicted"/>
<name>A0A0R1TQG7_9LACO</name>
<dbReference type="GO" id="GO:0005886">
    <property type="term" value="C:plasma membrane"/>
    <property type="evidence" value="ECO:0007669"/>
    <property type="project" value="InterPro"/>
</dbReference>